<keyword evidence="3" id="KW-0408">Iron</keyword>
<dbReference type="InterPro" id="IPR054581">
    <property type="entry name" value="EncFtn-like"/>
</dbReference>
<evidence type="ECO:0000313" key="6">
    <source>
        <dbReference type="EMBL" id="TBW57712.1"/>
    </source>
</evidence>
<accession>A0ABY1ZMU6</accession>
<dbReference type="RefSeq" id="WP_131480272.1">
    <property type="nucleotide sequence ID" value="NZ_SJDL01000007.1"/>
</dbReference>
<keyword evidence="2" id="KW-0479">Metal-binding</keyword>
<dbReference type="EMBL" id="SJDL01000007">
    <property type="protein sequence ID" value="TBW57712.1"/>
    <property type="molecule type" value="Genomic_DNA"/>
</dbReference>
<proteinExistence type="predicted"/>
<sequence length="129" mass="14710">MAGASESYHEPIEMLSEKTKEMHRALVSVQEELEAVDWYQQRADASTDEELKGLLLHNMREEIEHACMVLEWLRRNSPDFAKQMDIYLYTDKPILDAEEAESSLEEPPVGNGTRRALSHFTIGTMKGGV</sequence>
<keyword evidence="1" id="KW-0409">Iron storage</keyword>
<comment type="subcellular location">
    <subcellularLocation>
        <location evidence="4">Encapsulin nanocompartment</location>
    </subcellularLocation>
</comment>
<comment type="caution">
    <text evidence="6">The sequence shown here is derived from an EMBL/GenBank/DDBJ whole genome shotgun (WGS) entry which is preliminary data.</text>
</comment>
<evidence type="ECO:0000256" key="3">
    <source>
        <dbReference type="ARBA" id="ARBA00023004"/>
    </source>
</evidence>
<evidence type="ECO:0000256" key="5">
    <source>
        <dbReference type="ARBA" id="ARBA00033787"/>
    </source>
</evidence>
<dbReference type="NCBIfam" id="TIGR04535">
    <property type="entry name" value="ferrit_encaps"/>
    <property type="match status" value="1"/>
</dbReference>
<gene>
    <name evidence="6" type="ORF">EZI54_06675</name>
</gene>
<keyword evidence="7" id="KW-1185">Reference proteome</keyword>
<protein>
    <submittedName>
        <fullName evidence="6">Ferritin</fullName>
    </submittedName>
</protein>
<dbReference type="Pfam" id="PF22277">
    <property type="entry name" value="EncFtn-like"/>
    <property type="match status" value="1"/>
</dbReference>
<dbReference type="SUPFAM" id="SSF47240">
    <property type="entry name" value="Ferritin-like"/>
    <property type="match status" value="1"/>
</dbReference>
<keyword evidence="5" id="KW-1284">Encapsulin nanocompartment</keyword>
<name>A0ABY1ZMU6_9GAMM</name>
<dbReference type="Gene3D" id="6.10.140.1960">
    <property type="match status" value="1"/>
</dbReference>
<evidence type="ECO:0000313" key="7">
    <source>
        <dbReference type="Proteomes" id="UP000313645"/>
    </source>
</evidence>
<reference evidence="6 7" key="1">
    <citation type="submission" date="2019-02" db="EMBL/GenBank/DDBJ databases">
        <title>Marinobacter halodurans sp. nov., a marine bacterium isolated from sea tidal flat.</title>
        <authorList>
            <person name="Yoo Y."/>
            <person name="Lee D.W."/>
            <person name="Kim B.S."/>
            <person name="Kim J.-J."/>
        </authorList>
    </citation>
    <scope>NUCLEOTIDE SEQUENCE [LARGE SCALE GENOMIC DNA]</scope>
    <source>
        <strain evidence="6 7">YJ-S3-2</strain>
    </source>
</reference>
<dbReference type="Proteomes" id="UP000313645">
    <property type="component" value="Unassembled WGS sequence"/>
</dbReference>
<organism evidence="6 7">
    <name type="scientific">Marinobacter halodurans</name>
    <dbReference type="NCBI Taxonomy" id="2528979"/>
    <lineage>
        <taxon>Bacteria</taxon>
        <taxon>Pseudomonadati</taxon>
        <taxon>Pseudomonadota</taxon>
        <taxon>Gammaproteobacteria</taxon>
        <taxon>Pseudomonadales</taxon>
        <taxon>Marinobacteraceae</taxon>
        <taxon>Marinobacter</taxon>
    </lineage>
</organism>
<evidence type="ECO:0000256" key="4">
    <source>
        <dbReference type="ARBA" id="ARBA00033738"/>
    </source>
</evidence>
<dbReference type="InterPro" id="IPR009078">
    <property type="entry name" value="Ferritin-like_SF"/>
</dbReference>
<evidence type="ECO:0000256" key="2">
    <source>
        <dbReference type="ARBA" id="ARBA00022723"/>
    </source>
</evidence>
<evidence type="ECO:0000256" key="1">
    <source>
        <dbReference type="ARBA" id="ARBA00022434"/>
    </source>
</evidence>
<dbReference type="InterPro" id="IPR030907">
    <property type="entry name" value="Ferrit_encaps"/>
</dbReference>